<dbReference type="SMART" id="SM00563">
    <property type="entry name" value="PlsC"/>
    <property type="match status" value="1"/>
</dbReference>
<name>A0A2A4FWQ6_9SPHN</name>
<dbReference type="CDD" id="cd07989">
    <property type="entry name" value="LPLAT_AGPAT-like"/>
    <property type="match status" value="1"/>
</dbReference>
<sequence length="238" mass="25599">MERLRTIARTALALFVLGFCLAGYALSRPFGKRFGWPRFFLQWFGEAMGLDVHVEGRPLGRDVLYVANHVSWLDILALGGATPTYFVSKDDVSGWPLVGMLARIGGTIFIDRESRRAARGQVDQLGAALLGHHPVTLFPEGTTGDGRSLFPFRPALFASVAPPPPGIAVQPVAIDYDAAAAEIAWTGDEDLGPNAKKVLARPGPLRCTLRFLDPLPPCDDRKALAARAQAAITAALAL</sequence>
<evidence type="ECO:0000256" key="2">
    <source>
        <dbReference type="ARBA" id="ARBA00022516"/>
    </source>
</evidence>
<dbReference type="InterPro" id="IPR002123">
    <property type="entry name" value="Plipid/glycerol_acylTrfase"/>
</dbReference>
<evidence type="ECO:0000256" key="5">
    <source>
        <dbReference type="ARBA" id="ARBA00023315"/>
    </source>
</evidence>
<keyword evidence="2" id="KW-0444">Lipid biosynthesis</keyword>
<evidence type="ECO:0000256" key="1">
    <source>
        <dbReference type="ARBA" id="ARBA00005189"/>
    </source>
</evidence>
<dbReference type="SUPFAM" id="SSF69593">
    <property type="entry name" value="Glycerol-3-phosphate (1)-acyltransferase"/>
    <property type="match status" value="1"/>
</dbReference>
<evidence type="ECO:0000256" key="3">
    <source>
        <dbReference type="ARBA" id="ARBA00022679"/>
    </source>
</evidence>
<keyword evidence="4" id="KW-0443">Lipid metabolism</keyword>
<evidence type="ECO:0000313" key="8">
    <source>
        <dbReference type="Proteomes" id="UP000218934"/>
    </source>
</evidence>
<evidence type="ECO:0000256" key="4">
    <source>
        <dbReference type="ARBA" id="ARBA00023098"/>
    </source>
</evidence>
<evidence type="ECO:0000313" key="7">
    <source>
        <dbReference type="EMBL" id="PCE42124.1"/>
    </source>
</evidence>
<dbReference type="Pfam" id="PF01553">
    <property type="entry name" value="Acyltransferase"/>
    <property type="match status" value="1"/>
</dbReference>
<feature type="domain" description="Phospholipid/glycerol acyltransferase" evidence="6">
    <location>
        <begin position="63"/>
        <end position="177"/>
    </location>
</feature>
<keyword evidence="8" id="KW-1185">Reference proteome</keyword>
<dbReference type="RefSeq" id="WP_066968660.1">
    <property type="nucleotide sequence ID" value="NZ_CP023449.1"/>
</dbReference>
<protein>
    <submittedName>
        <fullName evidence="7">1-acyl-sn-glycerol-3-phosphate acyltransferase</fullName>
    </submittedName>
</protein>
<dbReference type="AlphaFoldDB" id="A0A2A4FWQ6"/>
<dbReference type="Proteomes" id="UP000218934">
    <property type="component" value="Unassembled WGS sequence"/>
</dbReference>
<accession>A0A2A4FWQ6</accession>
<evidence type="ECO:0000259" key="6">
    <source>
        <dbReference type="SMART" id="SM00563"/>
    </source>
</evidence>
<proteinExistence type="predicted"/>
<dbReference type="OrthoDB" id="9806880at2"/>
<dbReference type="GO" id="GO:0006654">
    <property type="term" value="P:phosphatidic acid biosynthetic process"/>
    <property type="evidence" value="ECO:0007669"/>
    <property type="project" value="TreeGrafter"/>
</dbReference>
<dbReference type="PANTHER" id="PTHR10434:SF64">
    <property type="entry name" value="1-ACYL-SN-GLYCEROL-3-PHOSPHATE ACYLTRANSFERASE-RELATED"/>
    <property type="match status" value="1"/>
</dbReference>
<keyword evidence="3 7" id="KW-0808">Transferase</keyword>
<dbReference type="EMBL" id="NWUF01000009">
    <property type="protein sequence ID" value="PCE42124.1"/>
    <property type="molecule type" value="Genomic_DNA"/>
</dbReference>
<comment type="pathway">
    <text evidence="1">Lipid metabolism.</text>
</comment>
<comment type="caution">
    <text evidence="7">The sequence shown here is derived from an EMBL/GenBank/DDBJ whole genome shotgun (WGS) entry which is preliminary data.</text>
</comment>
<gene>
    <name evidence="7" type="ORF">COO09_10805</name>
</gene>
<dbReference type="KEGG" id="rdi:CMV14_23485"/>
<dbReference type="GO" id="GO:0003841">
    <property type="term" value="F:1-acylglycerol-3-phosphate O-acyltransferase activity"/>
    <property type="evidence" value="ECO:0007669"/>
    <property type="project" value="TreeGrafter"/>
</dbReference>
<dbReference type="PANTHER" id="PTHR10434">
    <property type="entry name" value="1-ACYL-SN-GLYCEROL-3-PHOSPHATE ACYLTRANSFERASE"/>
    <property type="match status" value="1"/>
</dbReference>
<keyword evidence="5 7" id="KW-0012">Acyltransferase</keyword>
<organism evidence="7 8">
    <name type="scientific">Rhizorhabdus dicambivorans</name>
    <dbReference type="NCBI Taxonomy" id="1850238"/>
    <lineage>
        <taxon>Bacteria</taxon>
        <taxon>Pseudomonadati</taxon>
        <taxon>Pseudomonadota</taxon>
        <taxon>Alphaproteobacteria</taxon>
        <taxon>Sphingomonadales</taxon>
        <taxon>Sphingomonadaceae</taxon>
        <taxon>Rhizorhabdus</taxon>
    </lineage>
</organism>
<reference evidence="7 8" key="1">
    <citation type="submission" date="2017-09" db="EMBL/GenBank/DDBJ databases">
        <title>The Catabolism of 3,6-Dichlorosalicylic acid is Initiated by the Cytochrome P450 Monooxygenase DsmABC in Rhizorhabdus dicambivorans Ndbn-20.</title>
        <authorList>
            <person name="Na L."/>
        </authorList>
    </citation>
    <scope>NUCLEOTIDE SEQUENCE [LARGE SCALE GENOMIC DNA]</scope>
    <source>
        <strain evidence="7 8">Ndbn-20m</strain>
    </source>
</reference>